<gene>
    <name evidence="10" type="ORF">GCM10009742_46990</name>
</gene>
<proteinExistence type="inferred from homology"/>
<dbReference type="InterPro" id="IPR010420">
    <property type="entry name" value="CASTOR/POLLUX/SYM8_dom"/>
</dbReference>
<evidence type="ECO:0000313" key="11">
    <source>
        <dbReference type="Proteomes" id="UP001500190"/>
    </source>
</evidence>
<accession>A0ABP4PZ20</accession>
<evidence type="ECO:0000256" key="2">
    <source>
        <dbReference type="ARBA" id="ARBA00008577"/>
    </source>
</evidence>
<sequence>MVGCFVGSWRDKLRYWFDGTMSRGTPALIGWLGLASVALVLVVSGLALLLAPGDVGGHGNWHGVLWMSLLRTLDPGTMGGDQGGLVFLGLMLAVTVGGIFIVSSFIGVLTTGLESRIAVLRKGRSRIVERDHTVVLGWSEQIFTVVAELVNANRSNRRSCVAILANKDKAEMEDAIRARVHDLGKTRVVCRSGDPLHPADLGLVSLASARSVMVLPPARPDADIHVVKTLLSIGSHQTANPGPHVVAAVTDSANLPAARLAGGSRTQLVDADELAVRLIVNAHRQSGLSSVCADLLAFAGNEFYLRPEPTLAGKTFGAATHAYELGVPVGLRHTDGSITLNPSADQPIVATDEVIVLAEDDTLIELTGTSPRIVESAISPHRRSNPEPETTLLLGWNKRAPQVIELLDAFALPGSVLRVACPGPVDDLIRATTNLVIETKRCDPTSRVDLERLDAQSCRHAIVLSTDGLSAQESDARTLITLLHLRDLAASLERPYSIVSEIDDDSNRELAEVIRADDFVVSDKLVSLLLTQLTENRHLAAVFEDLFNPTGAEIYLKPAAGYLLPGRPGNFATVVEAAARHGETALGYRIREEFYQPPSYGVVLNPPKHEPLTLTDRDLVIVLAED</sequence>
<dbReference type="InterPro" id="IPR003148">
    <property type="entry name" value="RCK_N"/>
</dbReference>
<dbReference type="Pfam" id="PF06241">
    <property type="entry name" value="Castor_Poll_mid"/>
    <property type="match status" value="1"/>
</dbReference>
<evidence type="ECO:0000256" key="5">
    <source>
        <dbReference type="ARBA" id="ARBA00022989"/>
    </source>
</evidence>
<evidence type="ECO:0000313" key="10">
    <source>
        <dbReference type="EMBL" id="GAA1594888.1"/>
    </source>
</evidence>
<protein>
    <submittedName>
        <fullName evidence="10">Lipoprotein</fullName>
    </submittedName>
</protein>
<feature type="transmembrane region" description="Helical" evidence="8">
    <location>
        <begin position="85"/>
        <end position="113"/>
    </location>
</feature>
<comment type="similarity">
    <text evidence="2">Belongs to the castor/pollux (TC 1.A.1.23) family.</text>
</comment>
<evidence type="ECO:0000256" key="3">
    <source>
        <dbReference type="ARBA" id="ARBA00022448"/>
    </source>
</evidence>
<dbReference type="Proteomes" id="UP001500190">
    <property type="component" value="Unassembled WGS sequence"/>
</dbReference>
<evidence type="ECO:0000256" key="7">
    <source>
        <dbReference type="ARBA" id="ARBA00023136"/>
    </source>
</evidence>
<evidence type="ECO:0000256" key="4">
    <source>
        <dbReference type="ARBA" id="ARBA00022692"/>
    </source>
</evidence>
<name>A0ABP4PZ20_9ACTN</name>
<keyword evidence="11" id="KW-1185">Reference proteome</keyword>
<dbReference type="PROSITE" id="PS51201">
    <property type="entry name" value="RCK_N"/>
    <property type="match status" value="1"/>
</dbReference>
<dbReference type="PANTHER" id="PTHR31563:SF10">
    <property type="entry name" value="ION CHANNEL POLLUX-RELATED"/>
    <property type="match status" value="1"/>
</dbReference>
<evidence type="ECO:0000256" key="8">
    <source>
        <dbReference type="SAM" id="Phobius"/>
    </source>
</evidence>
<dbReference type="PANTHER" id="PTHR31563">
    <property type="entry name" value="ION CHANNEL POLLUX-RELATED"/>
    <property type="match status" value="1"/>
</dbReference>
<comment type="caution">
    <text evidence="10">The sequence shown here is derived from an EMBL/GenBank/DDBJ whole genome shotgun (WGS) entry which is preliminary data.</text>
</comment>
<keyword evidence="6" id="KW-0406">Ion transport</keyword>
<dbReference type="InterPro" id="IPR044849">
    <property type="entry name" value="CASTOR/POLLUX/SYM8-like"/>
</dbReference>
<comment type="subcellular location">
    <subcellularLocation>
        <location evidence="1">Endomembrane system</location>
        <topology evidence="1">Multi-pass membrane protein</topology>
    </subcellularLocation>
</comment>
<keyword evidence="4 8" id="KW-0812">Transmembrane</keyword>
<feature type="transmembrane region" description="Helical" evidence="8">
    <location>
        <begin position="28"/>
        <end position="51"/>
    </location>
</feature>
<dbReference type="EMBL" id="BAAAND010000008">
    <property type="protein sequence ID" value="GAA1594888.1"/>
    <property type="molecule type" value="Genomic_DNA"/>
</dbReference>
<evidence type="ECO:0000256" key="6">
    <source>
        <dbReference type="ARBA" id="ARBA00023065"/>
    </source>
</evidence>
<dbReference type="Gene3D" id="3.40.50.720">
    <property type="entry name" value="NAD(P)-binding Rossmann-like Domain"/>
    <property type="match status" value="2"/>
</dbReference>
<keyword evidence="3" id="KW-0813">Transport</keyword>
<reference evidence="11" key="1">
    <citation type="journal article" date="2019" name="Int. J. Syst. Evol. Microbiol.">
        <title>The Global Catalogue of Microorganisms (GCM) 10K type strain sequencing project: providing services to taxonomists for standard genome sequencing and annotation.</title>
        <authorList>
            <consortium name="The Broad Institute Genomics Platform"/>
            <consortium name="The Broad Institute Genome Sequencing Center for Infectious Disease"/>
            <person name="Wu L."/>
            <person name="Ma J."/>
        </authorList>
    </citation>
    <scope>NUCLEOTIDE SEQUENCE [LARGE SCALE GENOMIC DNA]</scope>
    <source>
        <strain evidence="11">JCM 14304</strain>
    </source>
</reference>
<feature type="domain" description="RCK N-terminal" evidence="9">
    <location>
        <begin position="130"/>
        <end position="269"/>
    </location>
</feature>
<keyword evidence="10" id="KW-0449">Lipoprotein</keyword>
<evidence type="ECO:0000259" key="9">
    <source>
        <dbReference type="PROSITE" id="PS51201"/>
    </source>
</evidence>
<keyword evidence="5 8" id="KW-1133">Transmembrane helix</keyword>
<keyword evidence="7 8" id="KW-0472">Membrane</keyword>
<evidence type="ECO:0000256" key="1">
    <source>
        <dbReference type="ARBA" id="ARBA00004127"/>
    </source>
</evidence>
<organism evidence="10 11">
    <name type="scientific">Kribbella karoonensis</name>
    <dbReference type="NCBI Taxonomy" id="324851"/>
    <lineage>
        <taxon>Bacteria</taxon>
        <taxon>Bacillati</taxon>
        <taxon>Actinomycetota</taxon>
        <taxon>Actinomycetes</taxon>
        <taxon>Propionibacteriales</taxon>
        <taxon>Kribbellaceae</taxon>
        <taxon>Kribbella</taxon>
    </lineage>
</organism>